<name>A0A919PN27_9ACTN</name>
<organism evidence="1 2">
    <name type="scientific">Dactylosporangium siamense</name>
    <dbReference type="NCBI Taxonomy" id="685454"/>
    <lineage>
        <taxon>Bacteria</taxon>
        <taxon>Bacillati</taxon>
        <taxon>Actinomycetota</taxon>
        <taxon>Actinomycetes</taxon>
        <taxon>Micromonosporales</taxon>
        <taxon>Micromonosporaceae</taxon>
        <taxon>Dactylosporangium</taxon>
    </lineage>
</organism>
<dbReference type="RefSeq" id="WP_203848401.1">
    <property type="nucleotide sequence ID" value="NZ_BAAAVW010000015.1"/>
</dbReference>
<protein>
    <submittedName>
        <fullName evidence="1">Uncharacterized protein</fullName>
    </submittedName>
</protein>
<dbReference type="AlphaFoldDB" id="A0A919PN27"/>
<accession>A0A919PN27</accession>
<comment type="caution">
    <text evidence="1">The sequence shown here is derived from an EMBL/GenBank/DDBJ whole genome shotgun (WGS) entry which is preliminary data.</text>
</comment>
<sequence length="93" mass="9943">MATTTFEAVRAEALFVSNLQCSQAPKSDEIRAAVASTLRRIGIKGCAAQVAGEFGDHPDTAVARMAWALALVRSTYPARRNAPRSVRLLARSA</sequence>
<keyword evidence="2" id="KW-1185">Reference proteome</keyword>
<evidence type="ECO:0000313" key="1">
    <source>
        <dbReference type="EMBL" id="GIG46637.1"/>
    </source>
</evidence>
<reference evidence="1" key="1">
    <citation type="submission" date="2021-01" db="EMBL/GenBank/DDBJ databases">
        <title>Whole genome shotgun sequence of Dactylosporangium siamense NBRC 106093.</title>
        <authorList>
            <person name="Komaki H."/>
            <person name="Tamura T."/>
        </authorList>
    </citation>
    <scope>NUCLEOTIDE SEQUENCE</scope>
    <source>
        <strain evidence="1">NBRC 106093</strain>
    </source>
</reference>
<dbReference type="Proteomes" id="UP000660611">
    <property type="component" value="Unassembled WGS sequence"/>
</dbReference>
<proteinExistence type="predicted"/>
<evidence type="ECO:0000313" key="2">
    <source>
        <dbReference type="Proteomes" id="UP000660611"/>
    </source>
</evidence>
<dbReference type="EMBL" id="BONQ01000073">
    <property type="protein sequence ID" value="GIG46637.1"/>
    <property type="molecule type" value="Genomic_DNA"/>
</dbReference>
<gene>
    <name evidence="1" type="ORF">Dsi01nite_046780</name>
</gene>